<gene>
    <name evidence="3" type="ORF">OJ962_11925</name>
</gene>
<evidence type="ECO:0000256" key="1">
    <source>
        <dbReference type="SAM" id="MobiDB-lite"/>
    </source>
</evidence>
<evidence type="ECO:0000313" key="4">
    <source>
        <dbReference type="Proteomes" id="UP001147700"/>
    </source>
</evidence>
<dbReference type="Proteomes" id="UP001147700">
    <property type="component" value="Unassembled WGS sequence"/>
</dbReference>
<dbReference type="InterPro" id="IPR007921">
    <property type="entry name" value="CHAP_dom"/>
</dbReference>
<name>A0ABT4RI34_9ACTN</name>
<feature type="domain" description="Peptidase C51" evidence="2">
    <location>
        <begin position="302"/>
        <end position="433"/>
    </location>
</feature>
<feature type="region of interest" description="Disordered" evidence="1">
    <location>
        <begin position="80"/>
        <end position="108"/>
    </location>
</feature>
<feature type="compositionally biased region" description="Pro residues" evidence="1">
    <location>
        <begin position="95"/>
        <end position="105"/>
    </location>
</feature>
<dbReference type="EMBL" id="JAPCID010000014">
    <property type="protein sequence ID" value="MDA0138210.1"/>
    <property type="molecule type" value="Genomic_DNA"/>
</dbReference>
<dbReference type="Gene3D" id="3.90.1720.10">
    <property type="entry name" value="endopeptidase domain like (from Nostoc punctiforme)"/>
    <property type="match status" value="1"/>
</dbReference>
<comment type="caution">
    <text evidence="3">The sequence shown here is derived from an EMBL/GenBank/DDBJ whole genome shotgun (WGS) entry which is preliminary data.</text>
</comment>
<reference evidence="3" key="1">
    <citation type="submission" date="2022-10" db="EMBL/GenBank/DDBJ databases">
        <title>The WGS of Solirubrobacter sp. CPCC 204708.</title>
        <authorList>
            <person name="Jiang Z."/>
        </authorList>
    </citation>
    <scope>NUCLEOTIDE SEQUENCE</scope>
    <source>
        <strain evidence="3">CPCC 204708</strain>
    </source>
</reference>
<sequence>MTRISIEPSSVLRAASALRDVAGEHRRSASRLASDGLPSMPPDLVGRYAGRIRALAADLDALAGELVRAGSNLDKRARLAEASQAGASTTTVVPIPIPPPEPPLRTPRIPSVRMPQSGGRAAHLANALGASGGAPPSHPAGAASQQDAACWLAAQSRSAGAPGELLVMAALTESGGQNLSYGDRDSVGYFQIRPSTNFAPAGFGVPPETKVSGDWWVQNPDAQAAWARDKIAETAGGERDADLSDPVALGAWAQAIERSAYPDRYAQHYDQARELVKHCSAQEPSRGGGDALRIAARELGVRESGDNTGARVSVFQDATGAYNAPWCASFVTWALEESGRSMPDGNWAAVASWVAAAQAGTAGLELVSAAEARPGDLVAYDWGFGSDFGQDGHIGMLATDVSGGTFEAIEGNYQDAVTHTSRSVDDANVVFIRVS</sequence>
<organism evidence="3 4">
    <name type="scientific">Solirubrobacter deserti</name>
    <dbReference type="NCBI Taxonomy" id="2282478"/>
    <lineage>
        <taxon>Bacteria</taxon>
        <taxon>Bacillati</taxon>
        <taxon>Actinomycetota</taxon>
        <taxon>Thermoleophilia</taxon>
        <taxon>Solirubrobacterales</taxon>
        <taxon>Solirubrobacteraceae</taxon>
        <taxon>Solirubrobacter</taxon>
    </lineage>
</organism>
<evidence type="ECO:0000313" key="3">
    <source>
        <dbReference type="EMBL" id="MDA0138210.1"/>
    </source>
</evidence>
<dbReference type="Pfam" id="PF05257">
    <property type="entry name" value="CHAP"/>
    <property type="match status" value="1"/>
</dbReference>
<protein>
    <submittedName>
        <fullName evidence="3">CHAP domain-containing protein</fullName>
    </submittedName>
</protein>
<dbReference type="RefSeq" id="WP_202956447.1">
    <property type="nucleotide sequence ID" value="NZ_JAPCID010000014.1"/>
</dbReference>
<dbReference type="PROSITE" id="PS50911">
    <property type="entry name" value="CHAP"/>
    <property type="match status" value="1"/>
</dbReference>
<accession>A0ABT4RI34</accession>
<proteinExistence type="predicted"/>
<keyword evidence="4" id="KW-1185">Reference proteome</keyword>
<evidence type="ECO:0000259" key="2">
    <source>
        <dbReference type="PROSITE" id="PS50911"/>
    </source>
</evidence>